<dbReference type="RefSeq" id="WP_242843829.1">
    <property type="nucleotide sequence ID" value="NZ_CABKUE010000008.1"/>
</dbReference>
<evidence type="ECO:0000256" key="1">
    <source>
        <dbReference type="ARBA" id="ARBA00022723"/>
    </source>
</evidence>
<gene>
    <name evidence="2" type="ORF">ERS852491_04326</name>
</gene>
<accession>A0A174KJM8</accession>
<dbReference type="PANTHER" id="PTHR34448:SF1">
    <property type="entry name" value="BLL6088 PROTEIN"/>
    <property type="match status" value="1"/>
</dbReference>
<dbReference type="Pfam" id="PF26233">
    <property type="entry name" value="NicX"/>
    <property type="match status" value="1"/>
</dbReference>
<sequence>MKTGKTEMDIRESAENLLMACMDVKEGEQVLVVADLDKYDLGYQVYETALGMNCEALFMCMKNRSVSGEEPPAAIAAAMCASDVVICITEHSMTHTNARIGAAKAGARIGTMPGITEEMFSKGAMTADFRKVEADTKRYAQMLTEASMARIEKDGHVLTLNLKGRNGVPSTGVYRNPGEAGNLPSGEAYIAPLEDGVNGSMVIDGSMEAMGILEEPLTVTIEKGRLKSLEGDSGTLQILFAKPENGITAELGIGTNHAAVLCGNILEDEKVYGTVHIAFGSNTSFGGTNKADCHMDGIILEPDLYLDDELIMKKGVFLR</sequence>
<keyword evidence="2" id="KW-0378">Hydrolase</keyword>
<name>A0A174KJM8_9FIRM</name>
<dbReference type="PANTHER" id="PTHR34448">
    <property type="entry name" value="AMINOPEPTIDASE"/>
    <property type="match status" value="1"/>
</dbReference>
<dbReference type="GO" id="GO:0046872">
    <property type="term" value="F:metal ion binding"/>
    <property type="evidence" value="ECO:0007669"/>
    <property type="project" value="UniProtKB-KW"/>
</dbReference>
<dbReference type="GO" id="GO:0008237">
    <property type="term" value="F:metallopeptidase activity"/>
    <property type="evidence" value="ECO:0007669"/>
    <property type="project" value="UniProtKB-KW"/>
</dbReference>
<dbReference type="Proteomes" id="UP000095544">
    <property type="component" value="Unassembled WGS sequence"/>
</dbReference>
<protein>
    <submittedName>
        <fullName evidence="2">Thermophilic metalloprotease (M29)</fullName>
    </submittedName>
</protein>
<proteinExistence type="predicted"/>
<keyword evidence="2" id="KW-0482">Metalloprotease</keyword>
<dbReference type="SUPFAM" id="SSF144052">
    <property type="entry name" value="Thermophilic metalloprotease-like"/>
    <property type="match status" value="1"/>
</dbReference>
<dbReference type="InterPro" id="IPR058739">
    <property type="entry name" value="NicX"/>
</dbReference>
<evidence type="ECO:0000313" key="3">
    <source>
        <dbReference type="Proteomes" id="UP000095544"/>
    </source>
</evidence>
<organism evidence="2 3">
    <name type="scientific">Faecalicatena contorta</name>
    <dbReference type="NCBI Taxonomy" id="39482"/>
    <lineage>
        <taxon>Bacteria</taxon>
        <taxon>Bacillati</taxon>
        <taxon>Bacillota</taxon>
        <taxon>Clostridia</taxon>
        <taxon>Lachnospirales</taxon>
        <taxon>Lachnospiraceae</taxon>
        <taxon>Faecalicatena</taxon>
    </lineage>
</organism>
<dbReference type="STRING" id="39482.ERS852491_04326"/>
<reference evidence="2 3" key="1">
    <citation type="submission" date="2015-09" db="EMBL/GenBank/DDBJ databases">
        <authorList>
            <consortium name="Pathogen Informatics"/>
        </authorList>
    </citation>
    <scope>NUCLEOTIDE SEQUENCE [LARGE SCALE GENOMIC DNA]</scope>
    <source>
        <strain evidence="2 3">2789STDY5834876</strain>
    </source>
</reference>
<dbReference type="GO" id="GO:0004177">
    <property type="term" value="F:aminopeptidase activity"/>
    <property type="evidence" value="ECO:0007669"/>
    <property type="project" value="InterPro"/>
</dbReference>
<dbReference type="GO" id="GO:0006508">
    <property type="term" value="P:proteolysis"/>
    <property type="evidence" value="ECO:0007669"/>
    <property type="project" value="UniProtKB-KW"/>
</dbReference>
<dbReference type="EMBL" id="CYZU01000058">
    <property type="protein sequence ID" value="CUP12243.1"/>
    <property type="molecule type" value="Genomic_DNA"/>
</dbReference>
<keyword evidence="1" id="KW-0479">Metal-binding</keyword>
<keyword evidence="2" id="KW-0645">Protease</keyword>
<dbReference type="InterPro" id="IPR052170">
    <property type="entry name" value="M29_Exopeptidase"/>
</dbReference>
<dbReference type="AlphaFoldDB" id="A0A174KJM8"/>
<evidence type="ECO:0000313" key="2">
    <source>
        <dbReference type="EMBL" id="CUP12243.1"/>
    </source>
</evidence>